<dbReference type="Gene3D" id="3.10.28.20">
    <property type="entry name" value="Acetamidase/Formamidase-like domains"/>
    <property type="match status" value="1"/>
</dbReference>
<name>A0A6P1M4N0_9BACT</name>
<dbReference type="RefSeq" id="WP_160627903.1">
    <property type="nucleotide sequence ID" value="NZ_CP047593.1"/>
</dbReference>
<dbReference type="AlphaFoldDB" id="A0A6P1M4N0"/>
<organism evidence="3 4">
    <name type="scientific">Tichowtungia aerotolerans</name>
    <dbReference type="NCBI Taxonomy" id="2697043"/>
    <lineage>
        <taxon>Bacteria</taxon>
        <taxon>Pseudomonadati</taxon>
        <taxon>Kiritimatiellota</taxon>
        <taxon>Tichowtungiia</taxon>
        <taxon>Tichowtungiales</taxon>
        <taxon>Tichowtungiaceae</taxon>
        <taxon>Tichowtungia</taxon>
    </lineage>
</organism>
<feature type="domain" description="Lipoprotein LPP20-like" evidence="2">
    <location>
        <begin position="23"/>
        <end position="120"/>
    </location>
</feature>
<dbReference type="KEGG" id="taer:GT409_05990"/>
<keyword evidence="4" id="KW-1185">Reference proteome</keyword>
<feature type="chain" id="PRO_5027059212" description="Lipoprotein LPP20-like domain-containing protein" evidence="1">
    <location>
        <begin position="19"/>
        <end position="329"/>
    </location>
</feature>
<dbReference type="Pfam" id="PF02169">
    <property type="entry name" value="LPP20"/>
    <property type="match status" value="1"/>
</dbReference>
<sequence length="329" mass="36235">MKQGILSLALLLAGCATAPNDRPAWLLKPQELYPQAQYLVAIGEGDTRRAAENNASAGLARIFESAIQANESLSETATETKKSLSRISELKTQVQIGSSQNLLNIQFGETFTDHNGRVHIAALLPRPETSAIYRRRIAENSSDVQLLTDLSNQAPGPVGAYAFRRAAVRKALENDRMLAQLDIINPGAQNRFSLGYDPQTLYAETAAAAQKITFSVELSGDAGDALREALTGMGFSEVNPAVLTFSGNVDIQPTDLHRDTLVFVRYRYQIEARDRKQNLILSINDSRREGHINFEQATLRAQRSLRTSITSEIPRRLGETLDRLASPEE</sequence>
<reference evidence="3 4" key="1">
    <citation type="submission" date="2020-01" db="EMBL/GenBank/DDBJ databases">
        <title>Ponticoccus aerotolerans gen. nov., sp. nov., an anaerobic bacterium and proposal of Ponticoccusceae fam. nov., Ponticoccusles ord. nov. and Ponticoccuse classis nov. in the phylum Kiritimatiellaeota.</title>
        <authorList>
            <person name="Zhou L.Y."/>
            <person name="Du Z.J."/>
        </authorList>
    </citation>
    <scope>NUCLEOTIDE SEQUENCE [LARGE SCALE GENOMIC DNA]</scope>
    <source>
        <strain evidence="3 4">S-5007</strain>
    </source>
</reference>
<dbReference type="InterPro" id="IPR024952">
    <property type="entry name" value="LPP20-like_dom"/>
</dbReference>
<evidence type="ECO:0000259" key="2">
    <source>
        <dbReference type="Pfam" id="PF02169"/>
    </source>
</evidence>
<protein>
    <recommendedName>
        <fullName evidence="2">Lipoprotein LPP20-like domain-containing protein</fullName>
    </recommendedName>
</protein>
<feature type="signal peptide" evidence="1">
    <location>
        <begin position="1"/>
        <end position="18"/>
    </location>
</feature>
<evidence type="ECO:0000313" key="4">
    <source>
        <dbReference type="Proteomes" id="UP000464954"/>
    </source>
</evidence>
<accession>A0A6P1M4N0</accession>
<dbReference type="PROSITE" id="PS51257">
    <property type="entry name" value="PROKAR_LIPOPROTEIN"/>
    <property type="match status" value="1"/>
</dbReference>
<evidence type="ECO:0000256" key="1">
    <source>
        <dbReference type="SAM" id="SignalP"/>
    </source>
</evidence>
<dbReference type="EMBL" id="CP047593">
    <property type="protein sequence ID" value="QHI69012.1"/>
    <property type="molecule type" value="Genomic_DNA"/>
</dbReference>
<evidence type="ECO:0000313" key="3">
    <source>
        <dbReference type="EMBL" id="QHI69012.1"/>
    </source>
</evidence>
<proteinExistence type="predicted"/>
<keyword evidence="1" id="KW-0732">Signal</keyword>
<gene>
    <name evidence="3" type="ORF">GT409_05990</name>
</gene>
<dbReference type="Proteomes" id="UP000464954">
    <property type="component" value="Chromosome"/>
</dbReference>